<comment type="caution">
    <text evidence="2">The sequence shown here is derived from an EMBL/GenBank/DDBJ whole genome shotgun (WGS) entry which is preliminary data.</text>
</comment>
<gene>
    <name evidence="2" type="ORF">IMSHALPRED_003161</name>
</gene>
<dbReference type="AlphaFoldDB" id="A0A8H3J734"/>
<evidence type="ECO:0000256" key="1">
    <source>
        <dbReference type="SAM" id="MobiDB-lite"/>
    </source>
</evidence>
<sequence length="193" mass="22580">MAFRHYPERLPHVILELDANPVTTRYFPLTYGEEYWEDPPRDHLTRSGEHLIETEEVDRTSYRLVSRKLPKGDLCEEDSDVTSQNQDGQRVYLENAVFYPSSLADGDRFLLLGENDDEIMRLLIAPREGRALVIKPLSLTFNEAKRRLEAEWGKRQAFRDKEIEETGDQNTVMEENRREKNEQRDERAGSASH</sequence>
<accession>A0A8H3J734</accession>
<dbReference type="Proteomes" id="UP000664534">
    <property type="component" value="Unassembled WGS sequence"/>
</dbReference>
<name>A0A8H3J734_9LECA</name>
<dbReference type="EMBL" id="CAJPDT010000165">
    <property type="protein sequence ID" value="CAF9942025.1"/>
    <property type="molecule type" value="Genomic_DNA"/>
</dbReference>
<feature type="region of interest" description="Disordered" evidence="1">
    <location>
        <begin position="158"/>
        <end position="193"/>
    </location>
</feature>
<protein>
    <submittedName>
        <fullName evidence="2">Uncharacterized protein</fullName>
    </submittedName>
</protein>
<proteinExistence type="predicted"/>
<keyword evidence="3" id="KW-1185">Reference proteome</keyword>
<feature type="compositionally biased region" description="Basic and acidic residues" evidence="1">
    <location>
        <begin position="174"/>
        <end position="193"/>
    </location>
</feature>
<reference evidence="2" key="1">
    <citation type="submission" date="2021-03" db="EMBL/GenBank/DDBJ databases">
        <authorList>
            <person name="Tagirdzhanova G."/>
        </authorList>
    </citation>
    <scope>NUCLEOTIDE SEQUENCE</scope>
</reference>
<evidence type="ECO:0000313" key="2">
    <source>
        <dbReference type="EMBL" id="CAF9942025.1"/>
    </source>
</evidence>
<evidence type="ECO:0000313" key="3">
    <source>
        <dbReference type="Proteomes" id="UP000664534"/>
    </source>
</evidence>
<organism evidence="2 3">
    <name type="scientific">Imshaugia aleurites</name>
    <dbReference type="NCBI Taxonomy" id="172621"/>
    <lineage>
        <taxon>Eukaryota</taxon>
        <taxon>Fungi</taxon>
        <taxon>Dikarya</taxon>
        <taxon>Ascomycota</taxon>
        <taxon>Pezizomycotina</taxon>
        <taxon>Lecanoromycetes</taxon>
        <taxon>OSLEUM clade</taxon>
        <taxon>Lecanoromycetidae</taxon>
        <taxon>Lecanorales</taxon>
        <taxon>Lecanorineae</taxon>
        <taxon>Parmeliaceae</taxon>
        <taxon>Imshaugia</taxon>
    </lineage>
</organism>